<comment type="caution">
    <text evidence="2">The sequence shown here is derived from an EMBL/GenBank/DDBJ whole genome shotgun (WGS) entry which is preliminary data.</text>
</comment>
<gene>
    <name evidence="2" type="ORF">COHA_005974</name>
</gene>
<evidence type="ECO:0000256" key="1">
    <source>
        <dbReference type="SAM" id="MobiDB-lite"/>
    </source>
</evidence>
<dbReference type="Proteomes" id="UP001205105">
    <property type="component" value="Unassembled WGS sequence"/>
</dbReference>
<sequence>MALFSPVGRPGDGLSLLSPSAGFAALSPLALFASPRPALKEGRLSFDVLLAEHDGPPAGSASVLEAMGAPQLKGGFLLGQQQQQQLAALKEAVQAKVVAAKQREAAELVAGVAAKYGLAADYDKAEQTIKAVWAEQGGASRANSAAPKPASQQTAAEELTLAGKGSSAHASADEEAGPQATSGLKAAAAHGHKRPMDALPVQPGFSFQAAAAPGVGGGMASAGGEEAAKKRRVQYDRMQALEAEVQRLRLVGDMLNQSLRSAQASLTAVNGENEQLWNAMLHIHASLRAAHAAHLRQQVAMHAAAVAAVLPPPQAVVEEVAAPSPATLFGGLFSPDGEHADELAAACGMFISPAKTAGAAAAANKPRKLFAEEAARPVPAGKMADVPADLFPALWVQAA</sequence>
<dbReference type="AlphaFoldDB" id="A0AAD5DNH5"/>
<organism evidence="2 3">
    <name type="scientific">Chlorella ohadii</name>
    <dbReference type="NCBI Taxonomy" id="2649997"/>
    <lineage>
        <taxon>Eukaryota</taxon>
        <taxon>Viridiplantae</taxon>
        <taxon>Chlorophyta</taxon>
        <taxon>core chlorophytes</taxon>
        <taxon>Trebouxiophyceae</taxon>
        <taxon>Chlorellales</taxon>
        <taxon>Chlorellaceae</taxon>
        <taxon>Chlorella clade</taxon>
        <taxon>Chlorella</taxon>
    </lineage>
</organism>
<name>A0AAD5DNH5_9CHLO</name>
<evidence type="ECO:0000313" key="3">
    <source>
        <dbReference type="Proteomes" id="UP001205105"/>
    </source>
</evidence>
<feature type="region of interest" description="Disordered" evidence="1">
    <location>
        <begin position="139"/>
        <end position="200"/>
    </location>
</feature>
<accession>A0AAD5DNH5</accession>
<dbReference type="EMBL" id="JADXDR010000083">
    <property type="protein sequence ID" value="KAI7840191.1"/>
    <property type="molecule type" value="Genomic_DNA"/>
</dbReference>
<evidence type="ECO:0000313" key="2">
    <source>
        <dbReference type="EMBL" id="KAI7840191.1"/>
    </source>
</evidence>
<keyword evidence="3" id="KW-1185">Reference proteome</keyword>
<reference evidence="2" key="1">
    <citation type="submission" date="2020-11" db="EMBL/GenBank/DDBJ databases">
        <title>Chlorella ohadii genome sequencing and assembly.</title>
        <authorList>
            <person name="Murik O."/>
            <person name="Treves H."/>
            <person name="Kedem I."/>
            <person name="Shotland Y."/>
            <person name="Kaplan A."/>
        </authorList>
    </citation>
    <scope>NUCLEOTIDE SEQUENCE</scope>
    <source>
        <strain evidence="2">1</strain>
    </source>
</reference>
<protein>
    <submittedName>
        <fullName evidence="2">Uncharacterized protein</fullName>
    </submittedName>
</protein>
<proteinExistence type="predicted"/>